<accession>A0ABP6ADA1</accession>
<reference evidence="5" key="1">
    <citation type="journal article" date="2019" name="Int. J. Syst. Evol. Microbiol.">
        <title>The Global Catalogue of Microorganisms (GCM) 10K type strain sequencing project: providing services to taxonomists for standard genome sequencing and annotation.</title>
        <authorList>
            <consortium name="The Broad Institute Genomics Platform"/>
            <consortium name="The Broad Institute Genome Sequencing Center for Infectious Disease"/>
            <person name="Wu L."/>
            <person name="Ma J."/>
        </authorList>
    </citation>
    <scope>NUCLEOTIDE SEQUENCE [LARGE SCALE GENOMIC DNA]</scope>
    <source>
        <strain evidence="5">JCM 6307</strain>
    </source>
</reference>
<gene>
    <name evidence="4" type="ORF">GCM10010406_55960</name>
</gene>
<evidence type="ECO:0000256" key="2">
    <source>
        <dbReference type="SAM" id="MobiDB-lite"/>
    </source>
</evidence>
<feature type="compositionally biased region" description="Low complexity" evidence="2">
    <location>
        <begin position="530"/>
        <end position="542"/>
    </location>
</feature>
<dbReference type="PANTHER" id="PTHR43156">
    <property type="entry name" value="STAGE II SPORULATION PROTEIN E-RELATED"/>
    <property type="match status" value="1"/>
</dbReference>
<dbReference type="SMART" id="SM00331">
    <property type="entry name" value="PP2C_SIG"/>
    <property type="match status" value="1"/>
</dbReference>
<evidence type="ECO:0000259" key="3">
    <source>
        <dbReference type="SMART" id="SM00331"/>
    </source>
</evidence>
<proteinExistence type="predicted"/>
<dbReference type="InterPro" id="IPR001932">
    <property type="entry name" value="PPM-type_phosphatase-like_dom"/>
</dbReference>
<dbReference type="InterPro" id="IPR036457">
    <property type="entry name" value="PPM-type-like_dom_sf"/>
</dbReference>
<protein>
    <recommendedName>
        <fullName evidence="3">PPM-type phosphatase domain-containing protein</fullName>
    </recommendedName>
</protein>
<evidence type="ECO:0000313" key="5">
    <source>
        <dbReference type="Proteomes" id="UP001501358"/>
    </source>
</evidence>
<dbReference type="RefSeq" id="WP_344386301.1">
    <property type="nucleotide sequence ID" value="NZ_BAAATA010000075.1"/>
</dbReference>
<sequence>MSGVVEQFSAVAELVTGPMLLVTPDGVVLAANTPALRALGDGAGAGAQAARPLVGARLEELLECDGQAEGARPELPCPDGLREMLRDCAASPGPVPMRIPLRASNGTPVHEWTGNRAAGPEEAVCLKAVFSTPAAQLRRLYGLTSSLASATSLRDVTAAVHRQVPGVVGARDALLALHIDRLVPVLERHDRRHAPAPPWADLDTPEGVEELDRFVERARAEGRLPYALPLHGYEGESLGVLQLALSAHPDADSLAHIESMSQLVTQAVARAGLFEHEHRLAQRLQVNLLPDLADLPGLTVAARYAPGSDQVAVGGDWYDLFPLAGGRVGMAIGDVAGHGLTEATEMAQLRSALRAIALDRGCAPGQVLAKLNDYVCTYLPGRTATACFLSYDPAAGTLHYANAGHMPPVLVDPEGRPRLLEGRSMLLGIPGAPEPGQHEEEVAPGATMLLYTDGLIERRDECLDDGLEFLTGITADTHLLAPDMLCRLLVDSHAEADWPDDRALMVVRFGQERAGRAPAQRAAGRGGTSRPARAGTGAPAGG</sequence>
<dbReference type="Gene3D" id="3.60.40.10">
    <property type="entry name" value="PPM-type phosphatase domain"/>
    <property type="match status" value="1"/>
</dbReference>
<evidence type="ECO:0000313" key="4">
    <source>
        <dbReference type="EMBL" id="GAA2512967.1"/>
    </source>
</evidence>
<keyword evidence="1" id="KW-0378">Hydrolase</keyword>
<dbReference type="InterPro" id="IPR052016">
    <property type="entry name" value="Bact_Sigma-Reg"/>
</dbReference>
<dbReference type="Pfam" id="PF07228">
    <property type="entry name" value="SpoIIE"/>
    <property type="match status" value="1"/>
</dbReference>
<feature type="region of interest" description="Disordered" evidence="2">
    <location>
        <begin position="515"/>
        <end position="542"/>
    </location>
</feature>
<dbReference type="PANTHER" id="PTHR43156:SF2">
    <property type="entry name" value="STAGE II SPORULATION PROTEIN E"/>
    <property type="match status" value="1"/>
</dbReference>
<organism evidence="4 5">
    <name type="scientific">Streptomyces thermolineatus</name>
    <dbReference type="NCBI Taxonomy" id="44033"/>
    <lineage>
        <taxon>Bacteria</taxon>
        <taxon>Bacillati</taxon>
        <taxon>Actinomycetota</taxon>
        <taxon>Actinomycetes</taxon>
        <taxon>Kitasatosporales</taxon>
        <taxon>Streptomycetaceae</taxon>
        <taxon>Streptomyces</taxon>
    </lineage>
</organism>
<name>A0ABP6ADA1_9ACTN</name>
<evidence type="ECO:0000256" key="1">
    <source>
        <dbReference type="ARBA" id="ARBA00022801"/>
    </source>
</evidence>
<comment type="caution">
    <text evidence="4">The sequence shown here is derived from an EMBL/GenBank/DDBJ whole genome shotgun (WGS) entry which is preliminary data.</text>
</comment>
<dbReference type="EMBL" id="BAAATA010000075">
    <property type="protein sequence ID" value="GAA2512967.1"/>
    <property type="molecule type" value="Genomic_DNA"/>
</dbReference>
<feature type="domain" description="PPM-type phosphatase" evidence="3">
    <location>
        <begin position="295"/>
        <end position="509"/>
    </location>
</feature>
<dbReference type="SUPFAM" id="SSF81606">
    <property type="entry name" value="PP2C-like"/>
    <property type="match status" value="1"/>
</dbReference>
<keyword evidence="5" id="KW-1185">Reference proteome</keyword>
<dbReference type="Proteomes" id="UP001501358">
    <property type="component" value="Unassembled WGS sequence"/>
</dbReference>